<dbReference type="InterPro" id="IPR029058">
    <property type="entry name" value="AB_hydrolase_fold"/>
</dbReference>
<keyword evidence="7" id="KW-1015">Disulfide bond</keyword>
<evidence type="ECO:0000256" key="3">
    <source>
        <dbReference type="ARBA" id="ARBA00022723"/>
    </source>
</evidence>
<sequence>MVKFLCWSGHRTIWAALYTNLWYWLPSPDQFQGRYLSTGGGGFAITSGEIDLSSGLVFGAASGTTDGGFGGWDAMLTDVVLPANGTIDWDILINFGYRSIHEMTVIGQAFTKSFYNSSSLYSYYQACSEGGREGWSQIQRYTSLYAISFGTQFDGAAIGAPAFRMPFQQVIHLFSAVVETTNNYAPCPCELEEIRNDTITACDGLDGRVDGVVGRTDLCRLQYNASSSVGSSYSCATARGFPAANGTVTPQAAQIAEEIYAGLFDSEGRQAYISFQPAASFSDAAPSYNATTNEYYASASVQWVNYFLNNVASTALSLGNITYNTLRDWMYQGMQQYRDTVLTTWPDLTDFSNAGGKVIHFHGESDSSIPPASYAALQEFYRLFLIPGADHCAPSSTQPNGPFPQNVLESVINWVELGIIPEQLNATVLAGTTTDLNQTVCSFPLRPYWSDISTMECVFDQASYDTWVPDLNSFPMPVY</sequence>
<organism evidence="10 11">
    <name type="scientific">Mycena albidolilacea</name>
    <dbReference type="NCBI Taxonomy" id="1033008"/>
    <lineage>
        <taxon>Eukaryota</taxon>
        <taxon>Fungi</taxon>
        <taxon>Dikarya</taxon>
        <taxon>Basidiomycota</taxon>
        <taxon>Agaricomycotina</taxon>
        <taxon>Agaricomycetes</taxon>
        <taxon>Agaricomycetidae</taxon>
        <taxon>Agaricales</taxon>
        <taxon>Marasmiineae</taxon>
        <taxon>Mycenaceae</taxon>
        <taxon>Mycena</taxon>
    </lineage>
</organism>
<evidence type="ECO:0000256" key="2">
    <source>
        <dbReference type="ARBA" id="ARBA00022487"/>
    </source>
</evidence>
<feature type="chain" id="PRO_5041978446" description="Carboxylic ester hydrolase" evidence="9">
    <location>
        <begin position="16"/>
        <end position="479"/>
    </location>
</feature>
<evidence type="ECO:0000256" key="6">
    <source>
        <dbReference type="ARBA" id="ARBA00022837"/>
    </source>
</evidence>
<dbReference type="InterPro" id="IPR011118">
    <property type="entry name" value="Tannase/feruloyl_esterase"/>
</dbReference>
<evidence type="ECO:0000313" key="10">
    <source>
        <dbReference type="EMBL" id="KAJ7301591.1"/>
    </source>
</evidence>
<dbReference type="SUPFAM" id="SSF53474">
    <property type="entry name" value="alpha/beta-Hydrolases"/>
    <property type="match status" value="1"/>
</dbReference>
<evidence type="ECO:0000256" key="7">
    <source>
        <dbReference type="ARBA" id="ARBA00023157"/>
    </source>
</evidence>
<keyword evidence="4 9" id="KW-0732">Signal</keyword>
<evidence type="ECO:0000256" key="5">
    <source>
        <dbReference type="ARBA" id="ARBA00022801"/>
    </source>
</evidence>
<evidence type="ECO:0000256" key="8">
    <source>
        <dbReference type="RuleBase" id="RU361238"/>
    </source>
</evidence>
<keyword evidence="5 8" id="KW-0378">Hydrolase</keyword>
<evidence type="ECO:0000256" key="9">
    <source>
        <dbReference type="SAM" id="SignalP"/>
    </source>
</evidence>
<dbReference type="AlphaFoldDB" id="A0AAD6YY71"/>
<dbReference type="PANTHER" id="PTHR33938">
    <property type="entry name" value="FERULOYL ESTERASE B-RELATED"/>
    <property type="match status" value="1"/>
</dbReference>
<evidence type="ECO:0000256" key="1">
    <source>
        <dbReference type="ARBA" id="ARBA00006249"/>
    </source>
</evidence>
<keyword evidence="3" id="KW-0479">Metal-binding</keyword>
<evidence type="ECO:0000313" key="11">
    <source>
        <dbReference type="Proteomes" id="UP001218218"/>
    </source>
</evidence>
<feature type="signal peptide" evidence="9">
    <location>
        <begin position="1"/>
        <end position="15"/>
    </location>
</feature>
<comment type="caution">
    <text evidence="10">The sequence shown here is derived from an EMBL/GenBank/DDBJ whole genome shotgun (WGS) entry which is preliminary data.</text>
</comment>
<dbReference type="GO" id="GO:0046872">
    <property type="term" value="F:metal ion binding"/>
    <property type="evidence" value="ECO:0007669"/>
    <property type="project" value="UniProtKB-KW"/>
</dbReference>
<accession>A0AAD6YY71</accession>
<dbReference type="PANTHER" id="PTHR33938:SF16">
    <property type="entry name" value="CARBOXYLIC ESTER HYDROLASE"/>
    <property type="match status" value="1"/>
</dbReference>
<reference evidence="10" key="1">
    <citation type="submission" date="2023-03" db="EMBL/GenBank/DDBJ databases">
        <title>Massive genome expansion in bonnet fungi (Mycena s.s.) driven by repeated elements and novel gene families across ecological guilds.</title>
        <authorList>
            <consortium name="Lawrence Berkeley National Laboratory"/>
            <person name="Harder C.B."/>
            <person name="Miyauchi S."/>
            <person name="Viragh M."/>
            <person name="Kuo A."/>
            <person name="Thoen E."/>
            <person name="Andreopoulos B."/>
            <person name="Lu D."/>
            <person name="Skrede I."/>
            <person name="Drula E."/>
            <person name="Henrissat B."/>
            <person name="Morin E."/>
            <person name="Kohler A."/>
            <person name="Barry K."/>
            <person name="LaButti K."/>
            <person name="Morin E."/>
            <person name="Salamov A."/>
            <person name="Lipzen A."/>
            <person name="Mereny Z."/>
            <person name="Hegedus B."/>
            <person name="Baldrian P."/>
            <person name="Stursova M."/>
            <person name="Weitz H."/>
            <person name="Taylor A."/>
            <person name="Grigoriev I.V."/>
            <person name="Nagy L.G."/>
            <person name="Martin F."/>
            <person name="Kauserud H."/>
        </authorList>
    </citation>
    <scope>NUCLEOTIDE SEQUENCE</scope>
    <source>
        <strain evidence="10">CBHHK002</strain>
    </source>
</reference>
<dbReference type="GO" id="GO:0030600">
    <property type="term" value="F:feruloyl esterase activity"/>
    <property type="evidence" value="ECO:0007669"/>
    <property type="project" value="UniProtKB-ARBA"/>
</dbReference>
<comment type="similarity">
    <text evidence="1 8">Belongs to the tannase family.</text>
</comment>
<evidence type="ECO:0000256" key="4">
    <source>
        <dbReference type="ARBA" id="ARBA00022729"/>
    </source>
</evidence>
<keyword evidence="11" id="KW-1185">Reference proteome</keyword>
<protein>
    <recommendedName>
        <fullName evidence="8">Carboxylic ester hydrolase</fullName>
        <ecNumber evidence="8">3.1.1.-</ecNumber>
    </recommendedName>
</protein>
<dbReference type="EC" id="3.1.1.-" evidence="8"/>
<dbReference type="Proteomes" id="UP001218218">
    <property type="component" value="Unassembled WGS sequence"/>
</dbReference>
<keyword evidence="6" id="KW-0106">Calcium</keyword>
<keyword evidence="2" id="KW-0719">Serine esterase</keyword>
<dbReference type="Pfam" id="PF07519">
    <property type="entry name" value="Tannase"/>
    <property type="match status" value="1"/>
</dbReference>
<dbReference type="EMBL" id="JARIHO010000131">
    <property type="protein sequence ID" value="KAJ7301591.1"/>
    <property type="molecule type" value="Genomic_DNA"/>
</dbReference>
<name>A0AAD6YY71_9AGAR</name>
<gene>
    <name evidence="10" type="ORF">DFH08DRAFT_919093</name>
</gene>
<proteinExistence type="inferred from homology"/>